<reference evidence="1 2" key="1">
    <citation type="submission" date="2019-05" db="EMBL/GenBank/DDBJ databases">
        <title>Salmonella bacteriophage diversity and host specificity revealed by physiological characterization and whole genome sequencing.</title>
        <authorList>
            <person name="Fong K."/>
            <person name="Tremblay D."/>
            <person name="Delaquis P."/>
            <person name="Moineau S."/>
            <person name="Goodridge L."/>
            <person name="Levesque R."/>
            <person name="Wang S."/>
        </authorList>
    </citation>
    <scope>NUCLEOTIDE SEQUENCE [LARGE SCALE GENOMIC DNA]</scope>
</reference>
<evidence type="ECO:0000313" key="1">
    <source>
        <dbReference type="EMBL" id="QEI23998.1"/>
    </source>
</evidence>
<evidence type="ECO:0008006" key="3">
    <source>
        <dbReference type="Google" id="ProtNLM"/>
    </source>
</evidence>
<sequence>MQIRVDGKYRSFGHYVEFEEAKEMADKAYKELFGEFYQG</sequence>
<evidence type="ECO:0000313" key="2">
    <source>
        <dbReference type="Proteomes" id="UP000324191"/>
    </source>
</evidence>
<dbReference type="Proteomes" id="UP000324191">
    <property type="component" value="Segment"/>
</dbReference>
<dbReference type="EMBL" id="MK972698">
    <property type="protein sequence ID" value="QEI23998.1"/>
    <property type="molecule type" value="Genomic_DNA"/>
</dbReference>
<name>A0A5C0CD00_9CAUD</name>
<proteinExistence type="predicted"/>
<organism evidence="1 2">
    <name type="scientific">Salmonella phage SS3</name>
    <dbReference type="NCBI Taxonomy" id="2592215"/>
    <lineage>
        <taxon>Viruses</taxon>
        <taxon>Duplodnaviria</taxon>
        <taxon>Heunggongvirae</taxon>
        <taxon>Uroviricota</taxon>
        <taxon>Caudoviricetes</taxon>
        <taxon>Pantevenvirales</taxon>
        <taxon>Ackermannviridae</taxon>
        <taxon>Cvivirinae</taxon>
        <taxon>Kuttervirus</taxon>
        <taxon>Kuttervirus SS9</taxon>
    </lineage>
</organism>
<protein>
    <recommendedName>
        <fullName evidence="3">HNH homing endonuclease</fullName>
    </recommendedName>
</protein>
<accession>A0A5C0CD00</accession>